<dbReference type="STRING" id="436010.A0A166K0L7"/>
<reference evidence="2 3" key="1">
    <citation type="journal article" date="2016" name="Mol. Biol. Evol.">
        <title>Comparative Genomics of Early-Diverging Mushroom-Forming Fungi Provides Insights into the Origins of Lignocellulose Decay Capabilities.</title>
        <authorList>
            <person name="Nagy L.G."/>
            <person name="Riley R."/>
            <person name="Tritt A."/>
            <person name="Adam C."/>
            <person name="Daum C."/>
            <person name="Floudas D."/>
            <person name="Sun H."/>
            <person name="Yadav J.S."/>
            <person name="Pangilinan J."/>
            <person name="Larsson K.H."/>
            <person name="Matsuura K."/>
            <person name="Barry K."/>
            <person name="Labutti K."/>
            <person name="Kuo R."/>
            <person name="Ohm R.A."/>
            <person name="Bhattacharya S.S."/>
            <person name="Shirouzu T."/>
            <person name="Yoshinaga Y."/>
            <person name="Martin F.M."/>
            <person name="Grigoriev I.V."/>
            <person name="Hibbett D.S."/>
        </authorList>
    </citation>
    <scope>NUCLEOTIDE SEQUENCE [LARGE SCALE GENOMIC DNA]</scope>
    <source>
        <strain evidence="2 3">CBS 109695</strain>
    </source>
</reference>
<feature type="compositionally biased region" description="Acidic residues" evidence="1">
    <location>
        <begin position="52"/>
        <end position="89"/>
    </location>
</feature>
<evidence type="ECO:0000313" key="3">
    <source>
        <dbReference type="Proteomes" id="UP000076532"/>
    </source>
</evidence>
<proteinExistence type="predicted"/>
<protein>
    <submittedName>
        <fullName evidence="2">Uncharacterized protein</fullName>
    </submittedName>
</protein>
<sequence length="471" mass="51819">MGKSKAKASLAAPRRVILTLPSTHLLRVLDKAVDLAESESGSGNISGADSDGMNEEEEEEEEEEGEGDREGEGEGESDEEEEEEDESDAEEIRQALAGTKRKRISSEEDQNEAEEPSHLPTPRKDGPNGKVQRQRKATKKYGETMPAVQKITYIMSILSATEARKKKGLRKLKTSVLKLDSNEPWECVQAQFQVKFDDALHPPTTSFSAFEVAFHIPRIVSKPGLSLCEQADYEMMIAKALTAKDHTVNIEIEQLPLETDKENISNEDEPSQKKTKTGTRIDPATLPGNRNKNTKITDLRDKYLCKKNDAACPGTHCYDSPGGDHIILGHAHFDCWASAILKGDDSATDEKPPNHALFDPTSALVSPVLQRRQAALAARNMPQPTAPVFNLNVGAEVLSLFRPSSQSQAPASCDQNSNLSSKLLPSSHEIGPDMALDGFCATYNLSAGILDKLTSNDYTHARFLRYIHPQW</sequence>
<feature type="region of interest" description="Disordered" evidence="1">
    <location>
        <begin position="259"/>
        <end position="293"/>
    </location>
</feature>
<dbReference type="AlphaFoldDB" id="A0A166K0L7"/>
<dbReference type="EMBL" id="KV417547">
    <property type="protein sequence ID" value="KZP21402.1"/>
    <property type="molecule type" value="Genomic_DNA"/>
</dbReference>
<evidence type="ECO:0000313" key="2">
    <source>
        <dbReference type="EMBL" id="KZP21402.1"/>
    </source>
</evidence>
<organism evidence="2 3">
    <name type="scientific">Athelia psychrophila</name>
    <dbReference type="NCBI Taxonomy" id="1759441"/>
    <lineage>
        <taxon>Eukaryota</taxon>
        <taxon>Fungi</taxon>
        <taxon>Dikarya</taxon>
        <taxon>Basidiomycota</taxon>
        <taxon>Agaricomycotina</taxon>
        <taxon>Agaricomycetes</taxon>
        <taxon>Agaricomycetidae</taxon>
        <taxon>Atheliales</taxon>
        <taxon>Atheliaceae</taxon>
        <taxon>Athelia</taxon>
    </lineage>
</organism>
<dbReference type="OrthoDB" id="3063862at2759"/>
<dbReference type="Proteomes" id="UP000076532">
    <property type="component" value="Unassembled WGS sequence"/>
</dbReference>
<evidence type="ECO:0000256" key="1">
    <source>
        <dbReference type="SAM" id="MobiDB-lite"/>
    </source>
</evidence>
<name>A0A166K0L7_9AGAM</name>
<gene>
    <name evidence="2" type="ORF">FIBSPDRAFT_953660</name>
</gene>
<feature type="region of interest" description="Disordered" evidence="1">
    <location>
        <begin position="35"/>
        <end position="143"/>
    </location>
</feature>
<accession>A0A166K0L7</accession>
<keyword evidence="3" id="KW-1185">Reference proteome</keyword>